<dbReference type="Proteomes" id="UP001224739">
    <property type="component" value="Unassembled WGS sequence"/>
</dbReference>
<comment type="caution">
    <text evidence="1">The sequence shown here is derived from an EMBL/GenBank/DDBJ whole genome shotgun (WGS) entry which is preliminary data.</text>
</comment>
<gene>
    <name evidence="1" type="ORF">QSH02_13815</name>
</gene>
<reference evidence="1" key="1">
    <citation type="submission" date="2023-06" db="EMBL/GenBank/DDBJ databases">
        <title>Acute promotion of culturable opportunistic pathogens and persistent increase of antibiotic resistance following antibiotic exposure in mouse gut microbiota.</title>
        <authorList>
            <person name="Li L."/>
            <person name="Wang B."/>
            <person name="Sun Y."/>
            <person name="Wang M."/>
            <person name="Xu H."/>
        </authorList>
    </citation>
    <scope>NUCLEOTIDE SEQUENCE</scope>
    <source>
        <strain evidence="1">EPA10_1</strain>
    </source>
</reference>
<dbReference type="AlphaFoldDB" id="A0AAW7CPT4"/>
<proteinExistence type="predicted"/>
<dbReference type="GeneID" id="83613128"/>
<dbReference type="EMBL" id="JASVWL010000011">
    <property type="protein sequence ID" value="MDL5355913.1"/>
    <property type="molecule type" value="Genomic_DNA"/>
</dbReference>
<sequence>MDVVSESVVVENNLMSAKPIIKGLEKGYESCMKNATCRNGLMQLGVNFGLTAAQIQEAMDAGIATRNGDTEAMR</sequence>
<dbReference type="RefSeq" id="WP_162556481.1">
    <property type="nucleotide sequence ID" value="NZ_JAIKTY010000082.1"/>
</dbReference>
<accession>A0AAW7CPT4</accession>
<protein>
    <recommendedName>
        <fullName evidence="3">Phage protein</fullName>
    </recommendedName>
</protein>
<evidence type="ECO:0008006" key="3">
    <source>
        <dbReference type="Google" id="ProtNLM"/>
    </source>
</evidence>
<name>A0AAW7CPT4_9GAMM</name>
<evidence type="ECO:0000313" key="1">
    <source>
        <dbReference type="EMBL" id="MDL5355913.1"/>
    </source>
</evidence>
<evidence type="ECO:0000313" key="2">
    <source>
        <dbReference type="Proteomes" id="UP001224739"/>
    </source>
</evidence>
<organism evidence="1 2">
    <name type="scientific">Proteus faecis</name>
    <dbReference type="NCBI Taxonomy" id="2050967"/>
    <lineage>
        <taxon>Bacteria</taxon>
        <taxon>Pseudomonadati</taxon>
        <taxon>Pseudomonadota</taxon>
        <taxon>Gammaproteobacteria</taxon>
        <taxon>Enterobacterales</taxon>
        <taxon>Morganellaceae</taxon>
        <taxon>Proteus</taxon>
    </lineage>
</organism>